<evidence type="ECO:0000256" key="3">
    <source>
        <dbReference type="SAM" id="MobiDB-lite"/>
    </source>
</evidence>
<accession>T1EYE3</accession>
<keyword evidence="1" id="KW-0732">Signal</keyword>
<feature type="compositionally biased region" description="Polar residues" evidence="3">
    <location>
        <begin position="200"/>
        <end position="230"/>
    </location>
</feature>
<dbReference type="KEGG" id="hro:HELRODRAFT_166703"/>
<dbReference type="GO" id="GO:0007160">
    <property type="term" value="P:cell-matrix adhesion"/>
    <property type="evidence" value="ECO:0000318"/>
    <property type="project" value="GO_Central"/>
</dbReference>
<dbReference type="STRING" id="6412.T1EYE3"/>
<sequence length="1133" mass="120351">MSMPTYSSVDSWNVTTIKLLGNIVAGVPVDSLLRFTPEKLASIVPSVFAVLPHTTLANLTNAQLQSLTTEQLLQINHQLKNMTSEKRDFIVSLQNNRTSGPPPPQSSTGPPRTTNSLSNSSFSTLSNSSATTNSPTASNSTFGSNPSPGATNSTSSNSYTTANPSISGSGSSSSSTNSSTATNPSASTNSSLPAANSSSAVTKLPSSPTSNATNLGTNADFTSKTAVPTGNQSNMVVTTASANAGVTPSAKQTNTASSVNDATTPPSNVATNAATNTDSAKKDGFTTAAIPIGVVQNSNKLTPNDVEKIDPSVLKDPSNVEKLVSSSADMSVQLVILNLIEDSFANTDKVDPPLYAAIFPALPDQCIMSMSTDLVIIVIAQPNFHVDVDKMQSLGTQVADAITKNTSNIQTLGKALAAIPPSNFQTFLNKQKITMDFLQNFNSTLLTEEQIDLSKMTPAENGALLKSFPTAVCQSLKSNDVTNLSKEDSLIVLTKIINSLNDVKDVDAGRLIINIDVTFFFKIKSPDFLKTLSVITMKLLLQSNLLTPQSVLAFGTGICPMIQTSHPLPNCATASTLYDVCKTDVRNYCVTGITNTMGGFLTASDVSAVDDKSFSDLCLIYLCPNCFRYKWATSVKVVSSALDKNPSLITLYRKIDLLLPYLNISYFDALPSAAIPDFCSTIACQRGSFKNVTMRKLSCSGNDYSLFLAHTRKQFYDSNVSCDSVKATLDVLQSTVLDCGARGTIYNCVKGQSFTTVTDVAKLGTLIGQMSDSEFANIPKKYLCGRLSRYSKIIDKWHAINDDKTECGFRPLNLCNNFDVLIFRLKNADASADCKPKTASSRRRKRDGTLVCSLGHRVSSVGRSAMSRAAITRWHATALTCSTVKSIVNNLPTLAASSLSTLSNADFTNCVSILGKVRGFSQAQWQALAIVAKKVFGETSRWTSEQIISAAGIVSGLSASDVSALLLTPIETVFCIGNFGNWSDDNTNLLSGKVSSVTSGQLKSMGEVICGATVPDLSQLTAAAVCDVILYLGQLSMCDGPQLTTLIALVKADTCYGSSVAKWPASKVHIIGNLIGGLSKDDLASLSTDQVKSIPSSSIPYIPILTFNVIRNKLKSISSEISLNVLGVSYNGL</sequence>
<feature type="region of interest" description="Disordered" evidence="3">
    <location>
        <begin position="243"/>
        <end position="278"/>
    </location>
</feature>
<evidence type="ECO:0000313" key="5">
    <source>
        <dbReference type="EnsemblMetazoa" id="HelroP166703"/>
    </source>
</evidence>
<feature type="compositionally biased region" description="Low complexity" evidence="3">
    <location>
        <begin position="150"/>
        <end position="199"/>
    </location>
</feature>
<dbReference type="PANTHER" id="PTHR23412:SF17">
    <property type="entry name" value="OTOANCORIN"/>
    <property type="match status" value="1"/>
</dbReference>
<reference evidence="5" key="3">
    <citation type="submission" date="2015-06" db="UniProtKB">
        <authorList>
            <consortium name="EnsemblMetazoa"/>
        </authorList>
    </citation>
    <scope>IDENTIFICATION</scope>
</reference>
<dbReference type="CTD" id="20201593"/>
<evidence type="ECO:0000256" key="1">
    <source>
        <dbReference type="ARBA" id="ARBA00022729"/>
    </source>
</evidence>
<dbReference type="GO" id="GO:0009986">
    <property type="term" value="C:cell surface"/>
    <property type="evidence" value="ECO:0000318"/>
    <property type="project" value="GO_Central"/>
</dbReference>
<keyword evidence="2" id="KW-0325">Glycoprotein</keyword>
<evidence type="ECO:0000313" key="4">
    <source>
        <dbReference type="EMBL" id="ESO11688.1"/>
    </source>
</evidence>
<name>T1EYE3_HELRO</name>
<dbReference type="HOGENOM" id="CLU_278767_0_0_1"/>
<feature type="compositionally biased region" description="Low complexity" evidence="3">
    <location>
        <begin position="106"/>
        <end position="142"/>
    </location>
</feature>
<gene>
    <name evidence="5" type="primary">20201593</name>
    <name evidence="4" type="ORF">HELRODRAFT_166703</name>
</gene>
<dbReference type="EnsemblMetazoa" id="HelroT166703">
    <property type="protein sequence ID" value="HelroP166703"/>
    <property type="gene ID" value="HelroG166703"/>
</dbReference>
<reference evidence="6" key="1">
    <citation type="submission" date="2012-12" db="EMBL/GenBank/DDBJ databases">
        <authorList>
            <person name="Hellsten U."/>
            <person name="Grimwood J."/>
            <person name="Chapman J.A."/>
            <person name="Shapiro H."/>
            <person name="Aerts A."/>
            <person name="Otillar R.P."/>
            <person name="Terry A.Y."/>
            <person name="Boore J.L."/>
            <person name="Simakov O."/>
            <person name="Marletaz F."/>
            <person name="Cho S.-J."/>
            <person name="Edsinger-Gonzales E."/>
            <person name="Havlak P."/>
            <person name="Kuo D.-H."/>
            <person name="Larsson T."/>
            <person name="Lv J."/>
            <person name="Arendt D."/>
            <person name="Savage R."/>
            <person name="Osoegawa K."/>
            <person name="de Jong P."/>
            <person name="Lindberg D.R."/>
            <person name="Seaver E.C."/>
            <person name="Weisblat D.A."/>
            <person name="Putnam N.H."/>
            <person name="Grigoriev I.V."/>
            <person name="Rokhsar D.S."/>
        </authorList>
    </citation>
    <scope>NUCLEOTIDE SEQUENCE</scope>
</reference>
<dbReference type="PANTHER" id="PTHR23412">
    <property type="entry name" value="STEREOCILIN RELATED"/>
    <property type="match status" value="1"/>
</dbReference>
<keyword evidence="6" id="KW-1185">Reference proteome</keyword>
<feature type="region of interest" description="Disordered" evidence="3">
    <location>
        <begin position="94"/>
        <end position="230"/>
    </location>
</feature>
<dbReference type="EMBL" id="KB095812">
    <property type="protein sequence ID" value="ESO11688.1"/>
    <property type="molecule type" value="Genomic_DNA"/>
</dbReference>
<proteinExistence type="predicted"/>
<dbReference type="Proteomes" id="UP000015101">
    <property type="component" value="Unassembled WGS sequence"/>
</dbReference>
<dbReference type="AlphaFoldDB" id="T1EYE3"/>
<dbReference type="InParanoid" id="T1EYE3"/>
<organism evidence="5 6">
    <name type="scientific">Helobdella robusta</name>
    <name type="common">Californian leech</name>
    <dbReference type="NCBI Taxonomy" id="6412"/>
    <lineage>
        <taxon>Eukaryota</taxon>
        <taxon>Metazoa</taxon>
        <taxon>Spiralia</taxon>
        <taxon>Lophotrochozoa</taxon>
        <taxon>Annelida</taxon>
        <taxon>Clitellata</taxon>
        <taxon>Hirudinea</taxon>
        <taxon>Rhynchobdellida</taxon>
        <taxon>Glossiphoniidae</taxon>
        <taxon>Helobdella</taxon>
    </lineage>
</organism>
<protein>
    <submittedName>
        <fullName evidence="4 5">Uncharacterized protein</fullName>
    </submittedName>
</protein>
<evidence type="ECO:0000313" key="6">
    <source>
        <dbReference type="Proteomes" id="UP000015101"/>
    </source>
</evidence>
<dbReference type="GeneID" id="20201593"/>
<dbReference type="InterPro" id="IPR026664">
    <property type="entry name" value="Stereocilin-rel"/>
</dbReference>
<dbReference type="RefSeq" id="XP_009010176.1">
    <property type="nucleotide sequence ID" value="XM_009011928.1"/>
</dbReference>
<reference evidence="4 6" key="2">
    <citation type="journal article" date="2013" name="Nature">
        <title>Insights into bilaterian evolution from three spiralian genomes.</title>
        <authorList>
            <person name="Simakov O."/>
            <person name="Marletaz F."/>
            <person name="Cho S.J."/>
            <person name="Edsinger-Gonzales E."/>
            <person name="Havlak P."/>
            <person name="Hellsten U."/>
            <person name="Kuo D.H."/>
            <person name="Larsson T."/>
            <person name="Lv J."/>
            <person name="Arendt D."/>
            <person name="Savage R."/>
            <person name="Osoegawa K."/>
            <person name="de Jong P."/>
            <person name="Grimwood J."/>
            <person name="Chapman J.A."/>
            <person name="Shapiro H."/>
            <person name="Aerts A."/>
            <person name="Otillar R.P."/>
            <person name="Terry A.Y."/>
            <person name="Boore J.L."/>
            <person name="Grigoriev I.V."/>
            <person name="Lindberg D.R."/>
            <person name="Seaver E.C."/>
            <person name="Weisblat D.A."/>
            <person name="Putnam N.H."/>
            <person name="Rokhsar D.S."/>
        </authorList>
    </citation>
    <scope>NUCLEOTIDE SEQUENCE</scope>
</reference>
<evidence type="ECO:0000256" key="2">
    <source>
        <dbReference type="ARBA" id="ARBA00023180"/>
    </source>
</evidence>
<dbReference type="OrthoDB" id="8195838at2759"/>
<dbReference type="EMBL" id="AMQM01002525">
    <property type="status" value="NOT_ANNOTATED_CDS"/>
    <property type="molecule type" value="Genomic_DNA"/>
</dbReference>